<feature type="compositionally biased region" description="Acidic residues" evidence="9">
    <location>
        <begin position="348"/>
        <end position="357"/>
    </location>
</feature>
<dbReference type="InterPro" id="IPR036322">
    <property type="entry name" value="WD40_repeat_dom_sf"/>
</dbReference>
<feature type="coiled-coil region" evidence="8">
    <location>
        <begin position="208"/>
        <end position="242"/>
    </location>
</feature>
<keyword evidence="2" id="KW-0963">Cytoplasm</keyword>
<evidence type="ECO:0000313" key="10">
    <source>
        <dbReference type="EMBL" id="OHS97734.1"/>
    </source>
</evidence>
<dbReference type="SUPFAM" id="SSF50978">
    <property type="entry name" value="WD40 repeat-like"/>
    <property type="match status" value="1"/>
</dbReference>
<protein>
    <submittedName>
        <fullName evidence="10">WD-repeat protein</fullName>
    </submittedName>
</protein>
<evidence type="ECO:0000256" key="5">
    <source>
        <dbReference type="ARBA" id="ARBA00023054"/>
    </source>
</evidence>
<dbReference type="RefSeq" id="XP_068350871.1">
    <property type="nucleotide sequence ID" value="XM_068510567.1"/>
</dbReference>
<dbReference type="PANTHER" id="PTHR14885:SF3">
    <property type="entry name" value="CILIA- AND FLAGELLA-ASSOCIATED PROTEIN 44"/>
    <property type="match status" value="1"/>
</dbReference>
<evidence type="ECO:0000256" key="2">
    <source>
        <dbReference type="ARBA" id="ARBA00022490"/>
    </source>
</evidence>
<evidence type="ECO:0000313" key="11">
    <source>
        <dbReference type="Proteomes" id="UP000179807"/>
    </source>
</evidence>
<accession>A0A1J4JEW3</accession>
<evidence type="ECO:0000256" key="1">
    <source>
        <dbReference type="ARBA" id="ARBA00004430"/>
    </source>
</evidence>
<dbReference type="GO" id="GO:0005930">
    <property type="term" value="C:axoneme"/>
    <property type="evidence" value="ECO:0007669"/>
    <property type="project" value="UniProtKB-SubCell"/>
</dbReference>
<dbReference type="Proteomes" id="UP000179807">
    <property type="component" value="Unassembled WGS sequence"/>
</dbReference>
<keyword evidence="5 8" id="KW-0175">Coiled coil</keyword>
<organism evidence="10 11">
    <name type="scientific">Tritrichomonas foetus</name>
    <dbReference type="NCBI Taxonomy" id="1144522"/>
    <lineage>
        <taxon>Eukaryota</taxon>
        <taxon>Metamonada</taxon>
        <taxon>Parabasalia</taxon>
        <taxon>Tritrichomonadida</taxon>
        <taxon>Tritrichomonadidae</taxon>
        <taxon>Tritrichomonas</taxon>
    </lineage>
</organism>
<feature type="region of interest" description="Disordered" evidence="9">
    <location>
        <begin position="574"/>
        <end position="608"/>
    </location>
</feature>
<sequence length="1101" mass="125669">MIATTGDDGALFFFRVEGDLIPVGFTYVNGRKPLTKEQITQSAITGEPIKDDRDYARGFRIRWGDVVSVECDDGTVSSVSPPSVFSNDNSESFYLDLPVETLSSGGIDETVTCIVSCDEGDIIGKKDGTVIFTKYQKRLFDAAVTSVAFSNDQSWFAAGSENGELLVFKAKETRVRSIPQVEMKEVVVPENVEDIKAGDYSIEEEKQKSELDRRIKAADQTKDQKKQKIETLRQKFAALFQQNQKAPSYLRLDTSAFKIDPFLYDLQEENSKKLEKDASISTMWEAEKSRVALRKVKNRLIRSMEEESFTVSCVDLPIRVSSFRITKLDQEVEDVVRESARTAQTASNEDENSETNQDDGTNGSSAPGDSEANQSIASAASTLKRKRGWNRFDQKAPMKKIIHTPDEHTKMRQKRDERRKAIMDLKPPANYSDPADVHAIEVARKTIGDYKLKDDPTYIAPEEDRMNASKKRRQLLLLQNAIQQMKTDFNDKLKGLSELKKKLITSINTANRELEQIALTIGSDPNIVDKITYHEDRKEPLNMQDKIDIVLPTPEAVNFAEQVAAAAKRRIEAQAGKQKQAAPQPRRGAAGRNKQQQVQKKKADNKPKLTEIEQLEQNEVHAQLAFKRQRLVKKIHAAIEKFDKKVAETANEKIRINTEVELAELRFIMMLREFKLLAKLEMKDHDLNDKLKQRQKDMNDIDAEVLAQEKNLKAQEHIIEDAQKQLKKLQKQFEQMVDSTSKFHDHLAKIYSYNIRRNAKKNEGDEIEVDITTLDVEAVKKMFEAQSMDKEEDTCPAGCDPALFEKVLDLRESKMDIVEKVNEANSLKEQITKQCNSILFKKKGLKTQYEQIKDEFTEFQHEKQRHLNELNFSLSLQFHQIQHLVATEQIGPDGKTPIIVKSMPQDLSNSLIFMRSGLQKLAQQEQNLKAEKNMLNEMLKTENGNYKHDVKEKESLDKQLAERTKKLDDIQQLKFGQPVDLVVLEQMRVNQEADSLKLQIKSVEKSQNSEMDSIQAQINEQTEMLTAEIQRNTAVLGNLASLTQQQRDIETVLQNSRSTQSADDLNQDLGLQNPDELFAEVEKNNELIDRLNEEKLLLKRK</sequence>
<feature type="region of interest" description="Disordered" evidence="9">
    <location>
        <begin position="336"/>
        <end position="396"/>
    </location>
</feature>
<dbReference type="PANTHER" id="PTHR14885">
    <property type="entry name" value="CILIA- AND FLAGELLA-ASSOCIATED PROTEIN 43-RELATED"/>
    <property type="match status" value="1"/>
</dbReference>
<feature type="coiled-coil region" evidence="8">
    <location>
        <begin position="918"/>
        <end position="973"/>
    </location>
</feature>
<evidence type="ECO:0000256" key="9">
    <source>
        <dbReference type="SAM" id="MobiDB-lite"/>
    </source>
</evidence>
<dbReference type="InterPro" id="IPR015943">
    <property type="entry name" value="WD40/YVTN_repeat-like_dom_sf"/>
</dbReference>
<evidence type="ECO:0000256" key="7">
    <source>
        <dbReference type="ARBA" id="ARBA00023273"/>
    </source>
</evidence>
<feature type="compositionally biased region" description="Polar residues" evidence="9">
    <location>
        <begin position="358"/>
        <end position="381"/>
    </location>
</feature>
<keyword evidence="7" id="KW-0966">Cell projection</keyword>
<dbReference type="GeneID" id="94845271"/>
<feature type="compositionally biased region" description="Low complexity" evidence="9">
    <location>
        <begin position="574"/>
        <end position="592"/>
    </location>
</feature>
<comment type="caution">
    <text evidence="10">The sequence shown here is derived from an EMBL/GenBank/DDBJ whole genome shotgun (WGS) entry which is preliminary data.</text>
</comment>
<evidence type="ECO:0000256" key="4">
    <source>
        <dbReference type="ARBA" id="ARBA00022737"/>
    </source>
</evidence>
<dbReference type="AlphaFoldDB" id="A0A1J4JEW3"/>
<evidence type="ECO:0000256" key="3">
    <source>
        <dbReference type="ARBA" id="ARBA00022574"/>
    </source>
</evidence>
<evidence type="ECO:0000256" key="8">
    <source>
        <dbReference type="SAM" id="Coils"/>
    </source>
</evidence>
<keyword evidence="6" id="KW-0206">Cytoskeleton</keyword>
<name>A0A1J4JEW3_9EUKA</name>
<comment type="subcellular location">
    <subcellularLocation>
        <location evidence="1">Cytoplasm</location>
        <location evidence="1">Cytoskeleton</location>
        <location evidence="1">Cilium axoneme</location>
    </subcellularLocation>
</comment>
<reference evidence="10" key="1">
    <citation type="submission" date="2016-10" db="EMBL/GenBank/DDBJ databases">
        <authorList>
            <person name="Benchimol M."/>
            <person name="Almeida L.G."/>
            <person name="Vasconcelos A.T."/>
            <person name="Perreira-Neves A."/>
            <person name="Rosa I.A."/>
            <person name="Tasca T."/>
            <person name="Bogo M.R."/>
            <person name="de Souza W."/>
        </authorList>
    </citation>
    <scope>NUCLEOTIDE SEQUENCE [LARGE SCALE GENOMIC DNA]</scope>
    <source>
        <strain evidence="10">K</strain>
    </source>
</reference>
<keyword evidence="3" id="KW-0853">WD repeat</keyword>
<keyword evidence="11" id="KW-1185">Reference proteome</keyword>
<dbReference type="EMBL" id="MLAK01001097">
    <property type="protein sequence ID" value="OHS97734.1"/>
    <property type="molecule type" value="Genomic_DNA"/>
</dbReference>
<dbReference type="VEuPathDB" id="TrichDB:TRFO_35977"/>
<dbReference type="OrthoDB" id="10250769at2759"/>
<keyword evidence="4" id="KW-0677">Repeat</keyword>
<proteinExistence type="predicted"/>
<feature type="coiled-coil region" evidence="8">
    <location>
        <begin position="810"/>
        <end position="869"/>
    </location>
</feature>
<dbReference type="Gene3D" id="2.130.10.10">
    <property type="entry name" value="YVTN repeat-like/Quinoprotein amine dehydrogenase"/>
    <property type="match status" value="1"/>
</dbReference>
<evidence type="ECO:0000256" key="6">
    <source>
        <dbReference type="ARBA" id="ARBA00023212"/>
    </source>
</evidence>
<feature type="coiled-coil region" evidence="8">
    <location>
        <begin position="705"/>
        <end position="739"/>
    </location>
</feature>
<gene>
    <name evidence="10" type="ORF">TRFO_35977</name>
</gene>